<keyword evidence="5" id="KW-1185">Reference proteome</keyword>
<dbReference type="Pfam" id="PF05729">
    <property type="entry name" value="NACHT"/>
    <property type="match status" value="1"/>
</dbReference>
<gene>
    <name evidence="4" type="ORF">DPMN_160779</name>
</gene>
<evidence type="ECO:0000313" key="4">
    <source>
        <dbReference type="EMBL" id="KAH3782859.1"/>
    </source>
</evidence>
<feature type="domain" description="NACHT" evidence="3">
    <location>
        <begin position="393"/>
        <end position="502"/>
    </location>
</feature>
<dbReference type="EMBL" id="JAIWYP010000008">
    <property type="protein sequence ID" value="KAH3782859.1"/>
    <property type="molecule type" value="Genomic_DNA"/>
</dbReference>
<dbReference type="Gene3D" id="3.80.10.10">
    <property type="entry name" value="Ribonuclease Inhibitor"/>
    <property type="match status" value="1"/>
</dbReference>
<accession>A0A9D4ELF3</accession>
<name>A0A9D4ELF3_DREPO</name>
<dbReference type="SUPFAM" id="SSF52058">
    <property type="entry name" value="L domain-like"/>
    <property type="match status" value="1"/>
</dbReference>
<proteinExistence type="predicted"/>
<keyword evidence="1" id="KW-0547">Nucleotide-binding</keyword>
<dbReference type="InterPro" id="IPR027897">
    <property type="entry name" value="DUF4559"/>
</dbReference>
<sequence>MAATTNIFTEKQTNNWFKACIALNVTKKGLTNFVVYELQNVQNAVGTSCGQCSIENLIPCPTQGLCKKRKRHMCTFHNSQIPKSCKTCDQVKQNIKDLHRFGPSWRNTKVEQWATNPWAIGKCYLPPDGYSNVSSVQESDFNGVISIVLNCKHFETCLSPACLSPPPPDKQCLLEKIRQIGRDVRHTADCKVTDADLQDYFNALSTLLADPVCLMHDPMATEARGKLSDLQKDRLSLTELGEMLKEANQTLKYAQEVGKHLSETLTEGLNTLEATIQTGEKGIERKIYDAEKCLEKQTRTSIMRIKHAANEKEQEDYERGVADLLIRLEDHYRDTVICVPLSTLDTSRDKQVHHIYASPNIHKIKIENDGRRTKQEQIFTYKDCFYRDNQVPGRIYLQGEPGTGKTTFVAKLVHDWCQVHAPSMDATTDQTAFVDVNTLQKFKCLFFISLCDSRNQKCVTQMIKTQLIENIYADDEIKGAYTLVLQIMKNEMCLVIQDGLDEWPGENALPSMTGIHKDNCIVLTTSRPWKLTDERIRNSQIDILLELDGISNPRAFNEKVLMCLLDESKDLKETVTRFEIFLRSRDLMSISASPMLLTLVLCTWVDGTAERLSGSSLCKLYTILLENLCKKANPLISHFNKSKPAPVKCFSRTKYIKPNMQHLNDISKAAFSFLFSNERETAIIFCEIELSNYISDDTYTFALKSGLLSIQKRTKCTDNTCSFSHKSMQEFLAAYHISSDVDVIDGVISEYLKRHDTSYLDLSQVFVFLCGMNINAANKLSEVMNVQDIAHGKAPFQRCIVSGYREAKANKNDPIHLHLSNFSFFYDFVSFSYDYVEDLYNIWEMNTLRVRSLSVFNNCKIIRSQDKLSSRYHGPRPVSIPTRDVPGSSKCELRETRSSSSSCMEIDLSLCHNLERLNLKSDVIVQPDALVGLNNLKQLELWDCQCEGLDFSSCHNLEELNFGGDFTMLPTALVGLKKLKQIYLFCTCNGLDLSFCEYIESIKIGCKVIVLPLFTHNYKNIKHIEIMSTYNGLDLSLLETLETITISNKVKVLTKQLIIRDKQKPTQICLHGFDFTSSDKEASDTWCLLNGTAPAQCADSFPVLPSIKHIKLTRVECFSTWLRSLFSTLLTLDHEVECELLTCEIKSSVEGTISGLFTSGHTIIKTDLNNTLKMYVDCNDCRPGLWDTLYNLNIKSLRVGGKIGSLHVNHEEALSQSLLSLKLLETLTMHLSRYIDLQLPQSLRQFGVFFCRLSSSELRDLLSKLSRFTGPLTCRLEFGFYRENVSGSDLDKYSNNQFSTEEYILVTKGLEAPENIEVDQFKIYDNRNYTTCSWSVHGGVVNDCDRCDGTANDDLLENIAVSINNYAHSWISMCLQINRVKETV</sequence>
<dbReference type="InterPro" id="IPR007111">
    <property type="entry name" value="NACHT_NTPase"/>
</dbReference>
<dbReference type="PANTHER" id="PTHR46312:SF2">
    <property type="entry name" value="NUCLEOTIDE-BINDING OLIGOMERIZATION DOMAIN-CONTAINING PROTEIN 2-LIKE"/>
    <property type="match status" value="1"/>
</dbReference>
<keyword evidence="2" id="KW-0067">ATP-binding</keyword>
<reference evidence="4" key="1">
    <citation type="journal article" date="2019" name="bioRxiv">
        <title>The Genome of the Zebra Mussel, Dreissena polymorpha: A Resource for Invasive Species Research.</title>
        <authorList>
            <person name="McCartney M.A."/>
            <person name="Auch B."/>
            <person name="Kono T."/>
            <person name="Mallez S."/>
            <person name="Zhang Y."/>
            <person name="Obille A."/>
            <person name="Becker A."/>
            <person name="Abrahante J.E."/>
            <person name="Garbe J."/>
            <person name="Badalamenti J.P."/>
            <person name="Herman A."/>
            <person name="Mangelson H."/>
            <person name="Liachko I."/>
            <person name="Sullivan S."/>
            <person name="Sone E.D."/>
            <person name="Koren S."/>
            <person name="Silverstein K.A.T."/>
            <person name="Beckman K.B."/>
            <person name="Gohl D.M."/>
        </authorList>
    </citation>
    <scope>NUCLEOTIDE SEQUENCE</scope>
    <source>
        <strain evidence="4">Duluth1</strain>
        <tissue evidence="4">Whole animal</tissue>
    </source>
</reference>
<evidence type="ECO:0000259" key="3">
    <source>
        <dbReference type="PROSITE" id="PS50837"/>
    </source>
</evidence>
<protein>
    <recommendedName>
        <fullName evidence="3">NACHT domain-containing protein</fullName>
    </recommendedName>
</protein>
<dbReference type="GO" id="GO:0005524">
    <property type="term" value="F:ATP binding"/>
    <property type="evidence" value="ECO:0007669"/>
    <property type="project" value="UniProtKB-KW"/>
</dbReference>
<dbReference type="PROSITE" id="PS50837">
    <property type="entry name" value="NACHT"/>
    <property type="match status" value="1"/>
</dbReference>
<dbReference type="Gene3D" id="3.40.50.300">
    <property type="entry name" value="P-loop containing nucleotide triphosphate hydrolases"/>
    <property type="match status" value="1"/>
</dbReference>
<dbReference type="Proteomes" id="UP000828390">
    <property type="component" value="Unassembled WGS sequence"/>
</dbReference>
<evidence type="ECO:0000256" key="2">
    <source>
        <dbReference type="ARBA" id="ARBA00022840"/>
    </source>
</evidence>
<dbReference type="Pfam" id="PF15112">
    <property type="entry name" value="DUF4559"/>
    <property type="match status" value="1"/>
</dbReference>
<comment type="caution">
    <text evidence="4">The sequence shown here is derived from an EMBL/GenBank/DDBJ whole genome shotgun (WGS) entry which is preliminary data.</text>
</comment>
<dbReference type="PANTHER" id="PTHR46312">
    <property type="entry name" value="NACHT DOMAIN-CONTAINING PROTEIN"/>
    <property type="match status" value="1"/>
</dbReference>
<organism evidence="4 5">
    <name type="scientific">Dreissena polymorpha</name>
    <name type="common">Zebra mussel</name>
    <name type="synonym">Mytilus polymorpha</name>
    <dbReference type="NCBI Taxonomy" id="45954"/>
    <lineage>
        <taxon>Eukaryota</taxon>
        <taxon>Metazoa</taxon>
        <taxon>Spiralia</taxon>
        <taxon>Lophotrochozoa</taxon>
        <taxon>Mollusca</taxon>
        <taxon>Bivalvia</taxon>
        <taxon>Autobranchia</taxon>
        <taxon>Heteroconchia</taxon>
        <taxon>Euheterodonta</taxon>
        <taxon>Imparidentia</taxon>
        <taxon>Neoheterodontei</taxon>
        <taxon>Myida</taxon>
        <taxon>Dreissenoidea</taxon>
        <taxon>Dreissenidae</taxon>
        <taxon>Dreissena</taxon>
    </lineage>
</organism>
<reference evidence="4" key="2">
    <citation type="submission" date="2020-11" db="EMBL/GenBank/DDBJ databases">
        <authorList>
            <person name="McCartney M.A."/>
            <person name="Auch B."/>
            <person name="Kono T."/>
            <person name="Mallez S."/>
            <person name="Becker A."/>
            <person name="Gohl D.M."/>
            <person name="Silverstein K.A.T."/>
            <person name="Koren S."/>
            <person name="Bechman K.B."/>
            <person name="Herman A."/>
            <person name="Abrahante J.E."/>
            <person name="Garbe J."/>
        </authorList>
    </citation>
    <scope>NUCLEOTIDE SEQUENCE</scope>
    <source>
        <strain evidence="4">Duluth1</strain>
        <tissue evidence="4">Whole animal</tissue>
    </source>
</reference>
<evidence type="ECO:0000256" key="1">
    <source>
        <dbReference type="ARBA" id="ARBA00022741"/>
    </source>
</evidence>
<evidence type="ECO:0000313" key="5">
    <source>
        <dbReference type="Proteomes" id="UP000828390"/>
    </source>
</evidence>
<dbReference type="SUPFAM" id="SSF52540">
    <property type="entry name" value="P-loop containing nucleoside triphosphate hydrolases"/>
    <property type="match status" value="1"/>
</dbReference>
<dbReference type="InterPro" id="IPR032675">
    <property type="entry name" value="LRR_dom_sf"/>
</dbReference>
<dbReference type="InterPro" id="IPR027417">
    <property type="entry name" value="P-loop_NTPase"/>
</dbReference>